<evidence type="ECO:0000256" key="1">
    <source>
        <dbReference type="ARBA" id="ARBA00022553"/>
    </source>
</evidence>
<comment type="caution">
    <text evidence="8">The sequence shown here is derived from an EMBL/GenBank/DDBJ whole genome shotgun (WGS) entry which is preliminary data.</text>
</comment>
<dbReference type="Proteomes" id="UP001597106">
    <property type="component" value="Unassembled WGS sequence"/>
</dbReference>
<dbReference type="InterPro" id="IPR000792">
    <property type="entry name" value="Tscrpt_reg_LuxR_C"/>
</dbReference>
<gene>
    <name evidence="8" type="ORF">ACFQ1T_01230</name>
</gene>
<dbReference type="Pfam" id="PF00196">
    <property type="entry name" value="GerE"/>
    <property type="match status" value="1"/>
</dbReference>
<sequence length="212" mass="23119">MMKTAFILEDTPESQLWLSEVLQQSFPDIQIHAANHIAQALTALNHLSAIDIALIDLSLPDGSGVAVIEWLNRHSPQTICVVASIFDDDSHIFPALRAGAHGYLLKDQPQTAIVQALNGIVTGQPPLSPAIARKLLRHFHEPYVEATAQGVLTEREKEVLSIIAKGMTMAETANILGLKRNTVAGYVKEIYRKLNVSSRAEAAITAQRMGLI</sequence>
<evidence type="ECO:0000256" key="2">
    <source>
        <dbReference type="ARBA" id="ARBA00023015"/>
    </source>
</evidence>
<dbReference type="PROSITE" id="PS50043">
    <property type="entry name" value="HTH_LUXR_2"/>
    <property type="match status" value="1"/>
</dbReference>
<feature type="domain" description="Response regulatory" evidence="7">
    <location>
        <begin position="4"/>
        <end position="121"/>
    </location>
</feature>
<dbReference type="Gene3D" id="3.40.50.2300">
    <property type="match status" value="1"/>
</dbReference>
<proteinExistence type="predicted"/>
<evidence type="ECO:0000313" key="8">
    <source>
        <dbReference type="EMBL" id="MFD0928390.1"/>
    </source>
</evidence>
<dbReference type="InterPro" id="IPR016032">
    <property type="entry name" value="Sig_transdc_resp-reg_C-effctor"/>
</dbReference>
<dbReference type="InterPro" id="IPR039420">
    <property type="entry name" value="WalR-like"/>
</dbReference>
<feature type="domain" description="HTH luxR-type" evidence="6">
    <location>
        <begin position="145"/>
        <end position="210"/>
    </location>
</feature>
<dbReference type="PROSITE" id="PS50110">
    <property type="entry name" value="RESPONSE_REGULATORY"/>
    <property type="match status" value="1"/>
</dbReference>
<keyword evidence="3" id="KW-0238">DNA-binding</keyword>
<dbReference type="SUPFAM" id="SSF46894">
    <property type="entry name" value="C-terminal effector domain of the bipartite response regulators"/>
    <property type="match status" value="1"/>
</dbReference>
<keyword evidence="9" id="KW-1185">Reference proteome</keyword>
<protein>
    <submittedName>
        <fullName evidence="8">Response regulator</fullName>
    </submittedName>
</protein>
<dbReference type="EMBL" id="JBHTJW010000001">
    <property type="protein sequence ID" value="MFD0928390.1"/>
    <property type="molecule type" value="Genomic_DNA"/>
</dbReference>
<evidence type="ECO:0000259" key="7">
    <source>
        <dbReference type="PROSITE" id="PS50110"/>
    </source>
</evidence>
<dbReference type="CDD" id="cd06170">
    <property type="entry name" value="LuxR_C_like"/>
    <property type="match status" value="1"/>
</dbReference>
<dbReference type="Pfam" id="PF00072">
    <property type="entry name" value="Response_reg"/>
    <property type="match status" value="1"/>
</dbReference>
<dbReference type="RefSeq" id="WP_228518904.1">
    <property type="nucleotide sequence ID" value="NZ_JBHTJW010000001.1"/>
</dbReference>
<accession>A0ABW3GD47</accession>
<keyword evidence="4" id="KW-0804">Transcription</keyword>
<dbReference type="PRINTS" id="PR00038">
    <property type="entry name" value="HTHLUXR"/>
</dbReference>
<dbReference type="SMART" id="SM00421">
    <property type="entry name" value="HTH_LUXR"/>
    <property type="match status" value="1"/>
</dbReference>
<evidence type="ECO:0000256" key="5">
    <source>
        <dbReference type="PROSITE-ProRule" id="PRU00169"/>
    </source>
</evidence>
<dbReference type="PANTHER" id="PTHR43214">
    <property type="entry name" value="TWO-COMPONENT RESPONSE REGULATOR"/>
    <property type="match status" value="1"/>
</dbReference>
<dbReference type="PANTHER" id="PTHR43214:SF41">
    <property type="entry name" value="NITRATE_NITRITE RESPONSE REGULATOR PROTEIN NARP"/>
    <property type="match status" value="1"/>
</dbReference>
<organism evidence="8 9">
    <name type="scientific">Methylophilus glucosoxydans</name>
    <dbReference type="NCBI Taxonomy" id="752553"/>
    <lineage>
        <taxon>Bacteria</taxon>
        <taxon>Pseudomonadati</taxon>
        <taxon>Pseudomonadota</taxon>
        <taxon>Betaproteobacteria</taxon>
        <taxon>Nitrosomonadales</taxon>
        <taxon>Methylophilaceae</taxon>
        <taxon>Methylophilus</taxon>
    </lineage>
</organism>
<dbReference type="InterPro" id="IPR058245">
    <property type="entry name" value="NreC/VraR/RcsB-like_REC"/>
</dbReference>
<evidence type="ECO:0000256" key="3">
    <source>
        <dbReference type="ARBA" id="ARBA00023125"/>
    </source>
</evidence>
<keyword evidence="2" id="KW-0805">Transcription regulation</keyword>
<evidence type="ECO:0000259" key="6">
    <source>
        <dbReference type="PROSITE" id="PS50043"/>
    </source>
</evidence>
<keyword evidence="1 5" id="KW-0597">Phosphoprotein</keyword>
<evidence type="ECO:0000256" key="4">
    <source>
        <dbReference type="ARBA" id="ARBA00023163"/>
    </source>
</evidence>
<dbReference type="InterPro" id="IPR011006">
    <property type="entry name" value="CheY-like_superfamily"/>
</dbReference>
<evidence type="ECO:0000313" key="9">
    <source>
        <dbReference type="Proteomes" id="UP001597106"/>
    </source>
</evidence>
<dbReference type="SUPFAM" id="SSF52172">
    <property type="entry name" value="CheY-like"/>
    <property type="match status" value="1"/>
</dbReference>
<name>A0ABW3GD47_9PROT</name>
<dbReference type="CDD" id="cd17535">
    <property type="entry name" value="REC_NarL-like"/>
    <property type="match status" value="1"/>
</dbReference>
<dbReference type="InterPro" id="IPR001789">
    <property type="entry name" value="Sig_transdc_resp-reg_receiver"/>
</dbReference>
<reference evidence="9" key="1">
    <citation type="journal article" date="2019" name="Int. J. Syst. Evol. Microbiol.">
        <title>The Global Catalogue of Microorganisms (GCM) 10K type strain sequencing project: providing services to taxonomists for standard genome sequencing and annotation.</title>
        <authorList>
            <consortium name="The Broad Institute Genomics Platform"/>
            <consortium name="The Broad Institute Genome Sequencing Center for Infectious Disease"/>
            <person name="Wu L."/>
            <person name="Ma J."/>
        </authorList>
    </citation>
    <scope>NUCLEOTIDE SEQUENCE [LARGE SCALE GENOMIC DNA]</scope>
    <source>
        <strain evidence="9">CCUG 59685</strain>
    </source>
</reference>
<feature type="modified residue" description="4-aspartylphosphate" evidence="5">
    <location>
        <position position="56"/>
    </location>
</feature>
<dbReference type="SMART" id="SM00448">
    <property type="entry name" value="REC"/>
    <property type="match status" value="1"/>
</dbReference>